<proteinExistence type="predicted"/>
<name>A0ABN0HBF3_9LEPT</name>
<dbReference type="RefSeq" id="WP_008590255.1">
    <property type="nucleotide sequence ID" value="NZ_AHOM02000004.1"/>
</dbReference>
<dbReference type="Proteomes" id="UP000018720">
    <property type="component" value="Unassembled WGS sequence"/>
</dbReference>
<organism evidence="1 2">
    <name type="scientific">Leptospira licerasiae str. MMD4847</name>
    <dbReference type="NCBI Taxonomy" id="1049971"/>
    <lineage>
        <taxon>Bacteria</taxon>
        <taxon>Pseudomonadati</taxon>
        <taxon>Spirochaetota</taxon>
        <taxon>Spirochaetia</taxon>
        <taxon>Leptospirales</taxon>
        <taxon>Leptospiraceae</taxon>
        <taxon>Leptospira</taxon>
    </lineage>
</organism>
<evidence type="ECO:0000313" key="1">
    <source>
        <dbReference type="EMBL" id="EJZ42822.1"/>
    </source>
</evidence>
<accession>A0ABN0HBF3</accession>
<reference evidence="1 2" key="1">
    <citation type="submission" date="2012-08" db="EMBL/GenBank/DDBJ databases">
        <authorList>
            <person name="Harkins D.M."/>
            <person name="Durkin A.S."/>
            <person name="Selengut J.D."/>
            <person name="Sanka R."/>
            <person name="DePew J."/>
            <person name="Purushe J."/>
            <person name="Matthias M.A."/>
            <person name="Vinetz J.M."/>
            <person name="Sutton G.G."/>
            <person name="Nelson W.C."/>
            <person name="Fouts D.E."/>
        </authorList>
    </citation>
    <scope>NUCLEOTIDE SEQUENCE [LARGE SCALE GENOMIC DNA]</scope>
    <source>
        <strain evidence="1 2">MMD4847</strain>
    </source>
</reference>
<evidence type="ECO:0008006" key="3">
    <source>
        <dbReference type="Google" id="ProtNLM"/>
    </source>
</evidence>
<keyword evidence="2" id="KW-1185">Reference proteome</keyword>
<protein>
    <recommendedName>
        <fullName evidence="3">Alpha/beta hydrolase</fullName>
    </recommendedName>
</protein>
<evidence type="ECO:0000313" key="2">
    <source>
        <dbReference type="Proteomes" id="UP000018720"/>
    </source>
</evidence>
<dbReference type="EMBL" id="AHOM02000004">
    <property type="protein sequence ID" value="EJZ42822.1"/>
    <property type="molecule type" value="Genomic_DNA"/>
</dbReference>
<gene>
    <name evidence="1" type="ORF">LEP1GSC178_2438</name>
</gene>
<comment type="caution">
    <text evidence="1">The sequence shown here is derived from an EMBL/GenBank/DDBJ whole genome shotgun (WGS) entry which is preliminary data.</text>
</comment>
<sequence>MKTADMIRSGPKVFLLFSIFVFSNFCSGRADGDLKVPDPGPEMKKVSCDTPAYRVKNLCEDEKAYLDWASNAYPELNSLDKLTEENLLKISEETDDIDKGAAIFYHRIINDPKNKKFLEYLDKKEKEFSGKRPDFSSKKIVLAMVPGMFYADNPSVGADGASIRKMVASVGIRSDLIPIGQVGDVRENAKIICEYLEVSNPEETVIVASPSKGSSDFRMAIERCGNEPYFKKVKGWYSIGGILKGSRMIEGILNDFWTKLEVRSYFFFKGYDWDGFLSIRKGQDAPLDRDWKLPPGIKMINLVGVPLFRHVTERARPYYNFLMNYGPNDGIILLSDSVHPGSLVYPSFRNDHYFTRPMPPERILAMIEYLLDPKAPTL</sequence>